<feature type="transmembrane region" description="Helical" evidence="2">
    <location>
        <begin position="846"/>
        <end position="864"/>
    </location>
</feature>
<dbReference type="InterPro" id="IPR014600">
    <property type="entry name" value="UCP035905_mem"/>
</dbReference>
<name>A0ABQ4V072_9HYPH</name>
<keyword evidence="2" id="KW-0812">Transmembrane</keyword>
<gene>
    <name evidence="3" type="ORF">BGCPKDLD_4606</name>
</gene>
<feature type="transmembrane region" description="Helical" evidence="2">
    <location>
        <begin position="266"/>
        <end position="284"/>
    </location>
</feature>
<feature type="transmembrane region" description="Helical" evidence="2">
    <location>
        <begin position="496"/>
        <end position="518"/>
    </location>
</feature>
<feature type="transmembrane region" description="Helical" evidence="2">
    <location>
        <begin position="741"/>
        <end position="763"/>
    </location>
</feature>
<feature type="region of interest" description="Disordered" evidence="1">
    <location>
        <begin position="46"/>
        <end position="110"/>
    </location>
</feature>
<proteinExistence type="predicted"/>
<dbReference type="PANTHER" id="PTHR38434">
    <property type="entry name" value="BLL2549 PROTEIN"/>
    <property type="match status" value="1"/>
</dbReference>
<feature type="transmembrane region" description="Helical" evidence="2">
    <location>
        <begin position="530"/>
        <end position="552"/>
    </location>
</feature>
<feature type="transmembrane region" description="Helical" evidence="2">
    <location>
        <begin position="558"/>
        <end position="574"/>
    </location>
</feature>
<feature type="transmembrane region" description="Helical" evidence="2">
    <location>
        <begin position="581"/>
        <end position="599"/>
    </location>
</feature>
<feature type="transmembrane region" description="Helical" evidence="2">
    <location>
        <begin position="350"/>
        <end position="370"/>
    </location>
</feature>
<dbReference type="InterPro" id="IPR019286">
    <property type="entry name" value="DUF2339_TM"/>
</dbReference>
<feature type="transmembrane region" description="Helical" evidence="2">
    <location>
        <begin position="188"/>
        <end position="210"/>
    </location>
</feature>
<keyword evidence="4" id="KW-1185">Reference proteome</keyword>
<organism evidence="3 4">
    <name type="scientific">Methylorubrum suomiense</name>
    <dbReference type="NCBI Taxonomy" id="144191"/>
    <lineage>
        <taxon>Bacteria</taxon>
        <taxon>Pseudomonadati</taxon>
        <taxon>Pseudomonadota</taxon>
        <taxon>Alphaproteobacteria</taxon>
        <taxon>Hyphomicrobiales</taxon>
        <taxon>Methylobacteriaceae</taxon>
        <taxon>Methylorubrum</taxon>
    </lineage>
</organism>
<feature type="transmembrane region" description="Helical" evidence="2">
    <location>
        <begin position="467"/>
        <end position="490"/>
    </location>
</feature>
<feature type="transmembrane region" description="Helical" evidence="2">
    <location>
        <begin position="438"/>
        <end position="460"/>
    </location>
</feature>
<feature type="transmembrane region" description="Helical" evidence="2">
    <location>
        <begin position="6"/>
        <end position="29"/>
    </location>
</feature>
<dbReference type="PANTHER" id="PTHR38434:SF1">
    <property type="entry name" value="BLL2549 PROTEIN"/>
    <property type="match status" value="1"/>
</dbReference>
<feature type="transmembrane region" description="Helical" evidence="2">
    <location>
        <begin position="400"/>
        <end position="418"/>
    </location>
</feature>
<evidence type="ECO:0000313" key="3">
    <source>
        <dbReference type="EMBL" id="GJE77996.1"/>
    </source>
</evidence>
<feature type="transmembrane region" description="Helical" evidence="2">
    <location>
        <begin position="611"/>
        <end position="634"/>
    </location>
</feature>
<dbReference type="Proteomes" id="UP001055093">
    <property type="component" value="Unassembled WGS sequence"/>
</dbReference>
<evidence type="ECO:0000256" key="1">
    <source>
        <dbReference type="SAM" id="MobiDB-lite"/>
    </source>
</evidence>
<feature type="transmembrane region" description="Helical" evidence="2">
    <location>
        <begin position="713"/>
        <end position="735"/>
    </location>
</feature>
<feature type="transmembrane region" description="Helical" evidence="2">
    <location>
        <begin position="291"/>
        <end position="309"/>
    </location>
</feature>
<protein>
    <recommendedName>
        <fullName evidence="5">DUF2339 domain-containing protein</fullName>
    </recommendedName>
</protein>
<reference evidence="3" key="1">
    <citation type="journal article" date="2021" name="Front. Microbiol.">
        <title>Comprehensive Comparative Genomics and Phenotyping of Methylobacterium Species.</title>
        <authorList>
            <person name="Alessa O."/>
            <person name="Ogura Y."/>
            <person name="Fujitani Y."/>
            <person name="Takami H."/>
            <person name="Hayashi T."/>
            <person name="Sahin N."/>
            <person name="Tani A."/>
        </authorList>
    </citation>
    <scope>NUCLEOTIDE SEQUENCE</scope>
    <source>
        <strain evidence="3">DSM 14458</strain>
    </source>
</reference>
<feature type="transmembrane region" description="Helical" evidence="2">
    <location>
        <begin position="376"/>
        <end position="395"/>
    </location>
</feature>
<dbReference type="PIRSF" id="PIRSF035905">
    <property type="entry name" value="UCP035905_mp"/>
    <property type="match status" value="1"/>
</dbReference>
<feature type="transmembrane region" description="Helical" evidence="2">
    <location>
        <begin position="870"/>
        <end position="887"/>
    </location>
</feature>
<accession>A0ABQ4V072</accession>
<feature type="transmembrane region" description="Helical" evidence="2">
    <location>
        <begin position="683"/>
        <end position="701"/>
    </location>
</feature>
<evidence type="ECO:0008006" key="5">
    <source>
        <dbReference type="Google" id="ProtNLM"/>
    </source>
</evidence>
<evidence type="ECO:0000313" key="4">
    <source>
        <dbReference type="Proteomes" id="UP001055093"/>
    </source>
</evidence>
<keyword evidence="2" id="KW-1133">Transmembrane helix</keyword>
<dbReference type="EMBL" id="BPRE01000019">
    <property type="protein sequence ID" value="GJE77996.1"/>
    <property type="molecule type" value="Genomic_DNA"/>
</dbReference>
<sequence>MDDSLLLLLVLIGLGLAVSGPAGLVAALVQRGRVADLERRLARLEGGVAPEPRSETIPPETERPDAVRAAAPRAQSTPPQRSQVPRIAPERIPATPEQAAARPGAPRPSLEERFGTRWTVWIGGLALAFGGALMVRYSAEQGVFGPGMRVAGAIALALALLAAGEVLRRRLRGTMAGSDSLPPSIPTWPDVPAVVTAAGIAALFGALYAAHALYGFLGPLAAFSGLAATGLAAMAAALLHGPVLAGLGLVGAMATPLLIGGGSASLWPLALYLPVVTGSAYGFAWLRGWRALAVAGGLGAAAWSVLLALHAAGAGPAQTHLVLQGALAVLVLAVLPGRGTADAQARPDRFAAGVLAGFALVAGAVLGLTADEGAGAGWIAAAFAASALPAAAGFLAAPAALGLPVAVGGLVATLALWPETGEPARGLLGLWHGTDAPGTMLGFAALTAATIAAPGALRLLGGSRLPYATALAYAAGAALGPLAALTLAFLRLSDGAVAPGFAAIAGGLGAGFCGLAALCRREAGRRPSPALTLGLGTFAAASVAALCLGLVFAVSGGSLTPALAAAALATALIARRLDIPALRVCVAGLAVLVALRLAWDPLLTGPGLSATPILNGLLLAYGLPALCLGLAARAIRRGAADGPEQVTQAVSLVLAALLVFLEIRHALHGGDLAAPDTSLLEQGLTTLSALGFSLVMGHVSGAGASPVVRFGGIAFAVLALVQGGLGLGLAVNPLLTDEPVAGGLLVNDILLAYGAPALAALALARTAPGRRPRWFVRAAGLFGLALACLGTGLAVRHGFQGERIGLDRGTSQAEWYAYSAAGLTLGLLALAVGIRRRSTLPRLASAVLIGLTTLKVFLFDLAGLEGLLRALSFLGLGACLIGIGLVYQRLVFARPASASPAG</sequence>
<feature type="transmembrane region" description="Helical" evidence="2">
    <location>
        <begin position="118"/>
        <end position="138"/>
    </location>
</feature>
<feature type="transmembrane region" description="Helical" evidence="2">
    <location>
        <begin position="321"/>
        <end position="338"/>
    </location>
</feature>
<feature type="transmembrane region" description="Helical" evidence="2">
    <location>
        <begin position="646"/>
        <end position="663"/>
    </location>
</feature>
<feature type="transmembrane region" description="Helical" evidence="2">
    <location>
        <begin position="775"/>
        <end position="795"/>
    </location>
</feature>
<feature type="transmembrane region" description="Helical" evidence="2">
    <location>
        <begin position="150"/>
        <end position="167"/>
    </location>
</feature>
<keyword evidence="2" id="KW-0472">Membrane</keyword>
<dbReference type="RefSeq" id="WP_137830307.1">
    <property type="nucleotide sequence ID" value="NZ_BPRE01000019.1"/>
</dbReference>
<feature type="transmembrane region" description="Helical" evidence="2">
    <location>
        <begin position="815"/>
        <end position="834"/>
    </location>
</feature>
<dbReference type="Pfam" id="PF10101">
    <property type="entry name" value="DUF2339"/>
    <property type="match status" value="2"/>
</dbReference>
<reference evidence="3" key="2">
    <citation type="submission" date="2021-08" db="EMBL/GenBank/DDBJ databases">
        <authorList>
            <person name="Tani A."/>
            <person name="Ola A."/>
            <person name="Ogura Y."/>
            <person name="Katsura K."/>
            <person name="Hayashi T."/>
        </authorList>
    </citation>
    <scope>NUCLEOTIDE SEQUENCE</scope>
    <source>
        <strain evidence="3">DSM 14458</strain>
    </source>
</reference>
<feature type="transmembrane region" description="Helical" evidence="2">
    <location>
        <begin position="216"/>
        <end position="236"/>
    </location>
</feature>
<comment type="caution">
    <text evidence="3">The sequence shown here is derived from an EMBL/GenBank/DDBJ whole genome shotgun (WGS) entry which is preliminary data.</text>
</comment>
<evidence type="ECO:0000256" key="2">
    <source>
        <dbReference type="SAM" id="Phobius"/>
    </source>
</evidence>